<dbReference type="GO" id="GO:0006412">
    <property type="term" value="P:translation"/>
    <property type="evidence" value="ECO:0007669"/>
    <property type="project" value="InterPro"/>
</dbReference>
<dbReference type="PANTHER" id="PTHR10746">
    <property type="entry name" value="50S RIBOSOMAL PROTEIN L4"/>
    <property type="match status" value="1"/>
</dbReference>
<keyword evidence="2 7" id="KW-0689">Ribosomal protein</keyword>
<sequence length="549" mass="61999">MASPRIASPMRGVSYQLSRLSLRQDALSKSLSASFARSITTSTSSQAAVSSITTSADKYVPVTPFSEQTVLATIHQFPSLEPLRVESWPANCLNLPTRRDILHRAVIYEGDMTRLGTAHAKNRYEVRGSARKIRPQKGSGRARLGDKKSPMLRGGGASHGPRHRDFSTELPKKVYDLAWRTALSYRWRKGELIIVNNHIEIESPSEYLLNHIFELHERERGKGRSLLLTMEDRPLLEQALDKMDRRRQAMTWDEVDVKDLLGPPRIIVERSALLRILHHHKSDLNTDITPKVYGRGKKVDSYYFDMSGWPQFRALMTAAPAEREAVRAEAYESVAYERWQRAEPLPESSPEKLPLTISAFELLAEAKDVTRAQLPTAAYLQVALSKAEDALAKLAEDDPRTYQAHIDVAEAQLALHQRNLDHAELIAQAAEHRRDAFRFKGDEDAAVEQEEIAGDARTDVEDATEQVLRSKFDLASCNYEAAMSKEWEGKEAMEYKAEVESLRAGLDEILEKQRLEQEEAEGEELSEEDQKILEAEAEREKSANTANKS</sequence>
<keyword evidence="3" id="KW-0687">Ribonucleoprotein</keyword>
<dbReference type="Pfam" id="PF00573">
    <property type="entry name" value="Ribosomal_L4"/>
    <property type="match status" value="1"/>
</dbReference>
<evidence type="ECO:0000256" key="1">
    <source>
        <dbReference type="ARBA" id="ARBA00010528"/>
    </source>
</evidence>
<evidence type="ECO:0000256" key="2">
    <source>
        <dbReference type="ARBA" id="ARBA00022980"/>
    </source>
</evidence>
<evidence type="ECO:0000256" key="4">
    <source>
        <dbReference type="ARBA" id="ARBA00040565"/>
    </source>
</evidence>
<evidence type="ECO:0000313" key="8">
    <source>
        <dbReference type="Proteomes" id="UP000800036"/>
    </source>
</evidence>
<evidence type="ECO:0000313" key="7">
    <source>
        <dbReference type="EMBL" id="KAF1969072.1"/>
    </source>
</evidence>
<dbReference type="GO" id="GO:0005840">
    <property type="term" value="C:ribosome"/>
    <property type="evidence" value="ECO:0007669"/>
    <property type="project" value="UniProtKB-KW"/>
</dbReference>
<dbReference type="SUPFAM" id="SSF52166">
    <property type="entry name" value="Ribosomal protein L4"/>
    <property type="match status" value="1"/>
</dbReference>
<feature type="coiled-coil region" evidence="5">
    <location>
        <begin position="406"/>
        <end position="433"/>
    </location>
</feature>
<keyword evidence="8" id="KW-1185">Reference proteome</keyword>
<evidence type="ECO:0000256" key="3">
    <source>
        <dbReference type="ARBA" id="ARBA00023274"/>
    </source>
</evidence>
<dbReference type="InterPro" id="IPR023574">
    <property type="entry name" value="Ribosomal_uL4_dom_sf"/>
</dbReference>
<protein>
    <recommendedName>
        <fullName evidence="4">Large ribosomal subunit protein uL4m</fullName>
    </recommendedName>
</protein>
<reference evidence="7" key="1">
    <citation type="journal article" date="2020" name="Stud. Mycol.">
        <title>101 Dothideomycetes genomes: a test case for predicting lifestyles and emergence of pathogens.</title>
        <authorList>
            <person name="Haridas S."/>
            <person name="Albert R."/>
            <person name="Binder M."/>
            <person name="Bloem J."/>
            <person name="Labutti K."/>
            <person name="Salamov A."/>
            <person name="Andreopoulos B."/>
            <person name="Baker S."/>
            <person name="Barry K."/>
            <person name="Bills G."/>
            <person name="Bluhm B."/>
            <person name="Cannon C."/>
            <person name="Castanera R."/>
            <person name="Culley D."/>
            <person name="Daum C."/>
            <person name="Ezra D."/>
            <person name="Gonzalez J."/>
            <person name="Henrissat B."/>
            <person name="Kuo A."/>
            <person name="Liang C."/>
            <person name="Lipzen A."/>
            <person name="Lutzoni F."/>
            <person name="Magnuson J."/>
            <person name="Mondo S."/>
            <person name="Nolan M."/>
            <person name="Ohm R."/>
            <person name="Pangilinan J."/>
            <person name="Park H.-J."/>
            <person name="Ramirez L."/>
            <person name="Alfaro M."/>
            <person name="Sun H."/>
            <person name="Tritt A."/>
            <person name="Yoshinaga Y."/>
            <person name="Zwiers L.-H."/>
            <person name="Turgeon B."/>
            <person name="Goodwin S."/>
            <person name="Spatafora J."/>
            <person name="Crous P."/>
            <person name="Grigoriev I."/>
        </authorList>
    </citation>
    <scope>NUCLEOTIDE SEQUENCE</scope>
    <source>
        <strain evidence="7">CBS 107.79</strain>
    </source>
</reference>
<feature type="region of interest" description="Disordered" evidence="6">
    <location>
        <begin position="516"/>
        <end position="549"/>
    </location>
</feature>
<dbReference type="PANTHER" id="PTHR10746:SF6">
    <property type="entry name" value="LARGE RIBOSOMAL SUBUNIT PROTEIN UL4M"/>
    <property type="match status" value="1"/>
</dbReference>
<gene>
    <name evidence="7" type="ORF">BU23DRAFT_513606</name>
</gene>
<dbReference type="InterPro" id="IPR013005">
    <property type="entry name" value="Ribosomal_uL4-like"/>
</dbReference>
<evidence type="ECO:0000256" key="5">
    <source>
        <dbReference type="SAM" id="Coils"/>
    </source>
</evidence>
<dbReference type="OrthoDB" id="275876at2759"/>
<feature type="region of interest" description="Disordered" evidence="6">
    <location>
        <begin position="131"/>
        <end position="165"/>
    </location>
</feature>
<feature type="compositionally biased region" description="Acidic residues" evidence="6">
    <location>
        <begin position="518"/>
        <end position="527"/>
    </location>
</feature>
<dbReference type="Gene3D" id="3.40.1370.10">
    <property type="match status" value="1"/>
</dbReference>
<dbReference type="Proteomes" id="UP000800036">
    <property type="component" value="Unassembled WGS sequence"/>
</dbReference>
<dbReference type="EMBL" id="ML976713">
    <property type="protein sequence ID" value="KAF1969072.1"/>
    <property type="molecule type" value="Genomic_DNA"/>
</dbReference>
<organism evidence="7 8">
    <name type="scientific">Bimuria novae-zelandiae CBS 107.79</name>
    <dbReference type="NCBI Taxonomy" id="1447943"/>
    <lineage>
        <taxon>Eukaryota</taxon>
        <taxon>Fungi</taxon>
        <taxon>Dikarya</taxon>
        <taxon>Ascomycota</taxon>
        <taxon>Pezizomycotina</taxon>
        <taxon>Dothideomycetes</taxon>
        <taxon>Pleosporomycetidae</taxon>
        <taxon>Pleosporales</taxon>
        <taxon>Massarineae</taxon>
        <taxon>Didymosphaeriaceae</taxon>
        <taxon>Bimuria</taxon>
    </lineage>
</organism>
<proteinExistence type="inferred from homology"/>
<name>A0A6A5UZ21_9PLEO</name>
<keyword evidence="5" id="KW-0175">Coiled coil</keyword>
<comment type="similarity">
    <text evidence="1">Belongs to the universal ribosomal protein uL4 family.</text>
</comment>
<feature type="compositionally biased region" description="Basic and acidic residues" evidence="6">
    <location>
        <begin position="528"/>
        <end position="542"/>
    </location>
</feature>
<dbReference type="AlphaFoldDB" id="A0A6A5UZ21"/>
<dbReference type="GO" id="GO:0003735">
    <property type="term" value="F:structural constituent of ribosome"/>
    <property type="evidence" value="ECO:0007669"/>
    <property type="project" value="InterPro"/>
</dbReference>
<accession>A0A6A5UZ21</accession>
<evidence type="ECO:0000256" key="6">
    <source>
        <dbReference type="SAM" id="MobiDB-lite"/>
    </source>
</evidence>
<dbReference type="InterPro" id="IPR002136">
    <property type="entry name" value="Ribosomal_uL4"/>
</dbReference>
<dbReference type="GO" id="GO:1990904">
    <property type="term" value="C:ribonucleoprotein complex"/>
    <property type="evidence" value="ECO:0007669"/>
    <property type="project" value="UniProtKB-KW"/>
</dbReference>